<gene>
    <name evidence="2" type="ORF">EBO15_15060</name>
</gene>
<evidence type="ECO:0000313" key="2">
    <source>
        <dbReference type="EMBL" id="RMI43788.1"/>
    </source>
</evidence>
<protein>
    <submittedName>
        <fullName evidence="2">DUF397 domain-containing protein</fullName>
    </submittedName>
</protein>
<evidence type="ECO:0000259" key="1">
    <source>
        <dbReference type="Pfam" id="PF04149"/>
    </source>
</evidence>
<dbReference type="RefSeq" id="WP_122195011.1">
    <property type="nucleotide sequence ID" value="NZ_JBHSKC010000018.1"/>
</dbReference>
<dbReference type="OrthoDB" id="3482822at2"/>
<reference evidence="2 3" key="1">
    <citation type="submission" date="2018-10" db="EMBL/GenBank/DDBJ databases">
        <title>Isolation from soil.</title>
        <authorList>
            <person name="Hu J."/>
        </authorList>
    </citation>
    <scope>NUCLEOTIDE SEQUENCE [LARGE SCALE GENOMIC DNA]</scope>
    <source>
        <strain evidence="2 3">NEAU-Ht49</strain>
    </source>
</reference>
<sequence>MTPNWRKSSHSHDSNSDCVELARLPTGLGIRDSKASQAGHLVLPRSEFATLLAGLKQEMRSHSST</sequence>
<dbReference type="EMBL" id="RFFG01000023">
    <property type="protein sequence ID" value="RMI43788.1"/>
    <property type="molecule type" value="Genomic_DNA"/>
</dbReference>
<organism evidence="2 3">
    <name type="scientific">Actinomadura harenae</name>
    <dbReference type="NCBI Taxonomy" id="2483351"/>
    <lineage>
        <taxon>Bacteria</taxon>
        <taxon>Bacillati</taxon>
        <taxon>Actinomycetota</taxon>
        <taxon>Actinomycetes</taxon>
        <taxon>Streptosporangiales</taxon>
        <taxon>Thermomonosporaceae</taxon>
        <taxon>Actinomadura</taxon>
    </lineage>
</organism>
<comment type="caution">
    <text evidence="2">The sequence shown here is derived from an EMBL/GenBank/DDBJ whole genome shotgun (WGS) entry which is preliminary data.</text>
</comment>
<accession>A0A3M2M9G8</accession>
<dbReference type="AlphaFoldDB" id="A0A3M2M9G8"/>
<feature type="domain" description="DUF397" evidence="1">
    <location>
        <begin position="4"/>
        <end position="56"/>
    </location>
</feature>
<dbReference type="InterPro" id="IPR007278">
    <property type="entry name" value="DUF397"/>
</dbReference>
<keyword evidence="3" id="KW-1185">Reference proteome</keyword>
<proteinExistence type="predicted"/>
<name>A0A3M2M9G8_9ACTN</name>
<evidence type="ECO:0000313" key="3">
    <source>
        <dbReference type="Proteomes" id="UP000282674"/>
    </source>
</evidence>
<dbReference type="Pfam" id="PF04149">
    <property type="entry name" value="DUF397"/>
    <property type="match status" value="1"/>
</dbReference>
<dbReference type="Proteomes" id="UP000282674">
    <property type="component" value="Unassembled WGS sequence"/>
</dbReference>